<organism evidence="4 5">
    <name type="scientific">Bowmanella dokdonensis</name>
    <dbReference type="NCBI Taxonomy" id="751969"/>
    <lineage>
        <taxon>Bacteria</taxon>
        <taxon>Pseudomonadati</taxon>
        <taxon>Pseudomonadota</taxon>
        <taxon>Gammaproteobacteria</taxon>
        <taxon>Alteromonadales</taxon>
        <taxon>Alteromonadaceae</taxon>
        <taxon>Bowmanella</taxon>
    </lineage>
</organism>
<feature type="active site" evidence="1">
    <location>
        <position position="387"/>
    </location>
</feature>
<keyword evidence="2" id="KW-0547">Nucleotide-binding</keyword>
<dbReference type="PANTHER" id="PTHR13504:SF38">
    <property type="entry name" value="FIDO DOMAIN-CONTAINING PROTEIN"/>
    <property type="match status" value="1"/>
</dbReference>
<feature type="binding site" evidence="2">
    <location>
        <begin position="391"/>
        <end position="398"/>
    </location>
    <ligand>
        <name>ATP</name>
        <dbReference type="ChEBI" id="CHEBI:30616"/>
    </ligand>
</feature>
<keyword evidence="2" id="KW-0067">ATP-binding</keyword>
<dbReference type="EMBL" id="JAFKCV010000012">
    <property type="protein sequence ID" value="MBN7827017.1"/>
    <property type="molecule type" value="Genomic_DNA"/>
</dbReference>
<dbReference type="RefSeq" id="WP_206575127.1">
    <property type="nucleotide sequence ID" value="NZ_JAFKCV010000012.1"/>
</dbReference>
<dbReference type="InterPro" id="IPR003812">
    <property type="entry name" value="Fido"/>
</dbReference>
<dbReference type="InterPro" id="IPR040198">
    <property type="entry name" value="Fido_containing"/>
</dbReference>
<reference evidence="4" key="1">
    <citation type="submission" date="2021-03" db="EMBL/GenBank/DDBJ databases">
        <title>novel species isolated from a fishpond in China.</title>
        <authorList>
            <person name="Lu H."/>
            <person name="Cai Z."/>
        </authorList>
    </citation>
    <scope>NUCLEOTIDE SEQUENCE</scope>
    <source>
        <strain evidence="4">JCM 30855</strain>
    </source>
</reference>
<sequence>MPSLIFPKDTADAKKLSVEVQKGALKRIRQGIYTDAAWEEIPQLLNSRWYEVIQYLFPDAIASHVTAVKLRPENNIVHITADLGKRRKINISDALTIDVHPGNVAELTEQFVPQLKRSAPARLLMENLQLSHQDTDLPKALGQSWVEQELLRRLERYGETDLNLIRDEAKAHCVALGMEKECRQLDELIGALLSTRPDKVLRTPVAIATARQEPYDQGRLALFERMADYLNRCDFPPRPYQYNKSGWRNLAFYESYFSNYIEGTEFEIDEAEQIVFSKQAIPDRHEDSHDVLSVYDIVHDYTEMVTVPESANELMHLLTLRHGLIMHARSDKRPGELKVKPNKAGDTLFVLPDKVEGTLARAFSLYQQLEPGLARAVFMQFMVTECHPFDDGNGRLARIMMNAELVCHEQFKIIVPTVHRDSYLNGLRQASRSGRFRTLCKVFADLQAYTSIIPWEEYGEARSTLEAHCADKLPDEGVAVFNKQIAQFKISLPP</sequence>
<name>A0A939DQM1_9ALTE</name>
<evidence type="ECO:0000313" key="5">
    <source>
        <dbReference type="Proteomes" id="UP000664654"/>
    </source>
</evidence>
<proteinExistence type="predicted"/>
<evidence type="ECO:0000256" key="2">
    <source>
        <dbReference type="PIRSR" id="PIRSR640198-2"/>
    </source>
</evidence>
<gene>
    <name evidence="4" type="ORF">J0A66_17420</name>
</gene>
<keyword evidence="5" id="KW-1185">Reference proteome</keyword>
<dbReference type="PROSITE" id="PS51459">
    <property type="entry name" value="FIDO"/>
    <property type="match status" value="1"/>
</dbReference>
<evidence type="ECO:0000313" key="4">
    <source>
        <dbReference type="EMBL" id="MBN7827017.1"/>
    </source>
</evidence>
<dbReference type="SUPFAM" id="SSF140931">
    <property type="entry name" value="Fic-like"/>
    <property type="match status" value="1"/>
</dbReference>
<accession>A0A939DQM1</accession>
<evidence type="ECO:0000259" key="3">
    <source>
        <dbReference type="PROSITE" id="PS51459"/>
    </source>
</evidence>
<protein>
    <submittedName>
        <fullName evidence="4">Fic family protein</fullName>
    </submittedName>
</protein>
<dbReference type="Gene3D" id="1.10.3290.10">
    <property type="entry name" value="Fido-like domain"/>
    <property type="match status" value="1"/>
</dbReference>
<comment type="caution">
    <text evidence="4">The sequence shown here is derived from an EMBL/GenBank/DDBJ whole genome shotgun (WGS) entry which is preliminary data.</text>
</comment>
<dbReference type="Pfam" id="PF02661">
    <property type="entry name" value="Fic"/>
    <property type="match status" value="1"/>
</dbReference>
<evidence type="ECO:0000256" key="1">
    <source>
        <dbReference type="PIRSR" id="PIRSR640198-1"/>
    </source>
</evidence>
<dbReference type="AlphaFoldDB" id="A0A939DQM1"/>
<dbReference type="InterPro" id="IPR036597">
    <property type="entry name" value="Fido-like_dom_sf"/>
</dbReference>
<feature type="domain" description="Fido" evidence="3">
    <location>
        <begin position="313"/>
        <end position="445"/>
    </location>
</feature>
<dbReference type="Proteomes" id="UP000664654">
    <property type="component" value="Unassembled WGS sequence"/>
</dbReference>
<dbReference type="PANTHER" id="PTHR13504">
    <property type="entry name" value="FIDO DOMAIN-CONTAINING PROTEIN DDB_G0283145"/>
    <property type="match status" value="1"/>
</dbReference>
<dbReference type="GO" id="GO:0005524">
    <property type="term" value="F:ATP binding"/>
    <property type="evidence" value="ECO:0007669"/>
    <property type="project" value="UniProtKB-KW"/>
</dbReference>